<gene>
    <name evidence="4" type="ORF">Glove_54g160</name>
</gene>
<sequence length="188" mass="20295">MNSIRLYVFFLVALLTFVPIVRADCSNSAKYSHCMKERSAKSSSCTSTDYICLCSAVKDFSDCYELCTDDANTVSEASNYSQVVSATCSLASSQSLASLTATLAPAVNSQTPEPSSSSTVATSTSLPSESSSNDNSKIKNLIIGFFVGFALLGLLICFIYWLKVKSAKKTPDFEIPSVAQRNPDFETY</sequence>
<name>A0A397JJF1_9GLOM</name>
<feature type="transmembrane region" description="Helical" evidence="2">
    <location>
        <begin position="141"/>
        <end position="162"/>
    </location>
</feature>
<keyword evidence="5" id="KW-1185">Reference proteome</keyword>
<keyword evidence="2" id="KW-0812">Transmembrane</keyword>
<dbReference type="OrthoDB" id="2507140at2759"/>
<dbReference type="Proteomes" id="UP000266861">
    <property type="component" value="Unassembled WGS sequence"/>
</dbReference>
<reference evidence="4 5" key="1">
    <citation type="submission" date="2018-08" db="EMBL/GenBank/DDBJ databases">
        <title>Genome and evolution of the arbuscular mycorrhizal fungus Diversispora epigaea (formerly Glomus versiforme) and its bacterial endosymbionts.</title>
        <authorList>
            <person name="Sun X."/>
            <person name="Fei Z."/>
            <person name="Harrison M."/>
        </authorList>
    </citation>
    <scope>NUCLEOTIDE SEQUENCE [LARGE SCALE GENOMIC DNA]</scope>
    <source>
        <strain evidence="4 5">IT104</strain>
    </source>
</reference>
<evidence type="ECO:0000313" key="5">
    <source>
        <dbReference type="Proteomes" id="UP000266861"/>
    </source>
</evidence>
<keyword evidence="2" id="KW-1133">Transmembrane helix</keyword>
<comment type="caution">
    <text evidence="4">The sequence shown here is derived from an EMBL/GenBank/DDBJ whole genome shotgun (WGS) entry which is preliminary data.</text>
</comment>
<feature type="signal peptide" evidence="3">
    <location>
        <begin position="1"/>
        <end position="23"/>
    </location>
</feature>
<evidence type="ECO:0000256" key="1">
    <source>
        <dbReference type="SAM" id="MobiDB-lite"/>
    </source>
</evidence>
<evidence type="ECO:0000256" key="3">
    <source>
        <dbReference type="SAM" id="SignalP"/>
    </source>
</evidence>
<feature type="chain" id="PRO_5017391017" description="Extracellular membrane protein CFEM domain-containing protein" evidence="3">
    <location>
        <begin position="24"/>
        <end position="188"/>
    </location>
</feature>
<dbReference type="AlphaFoldDB" id="A0A397JJF1"/>
<accession>A0A397JJF1</accession>
<keyword evidence="2" id="KW-0472">Membrane</keyword>
<evidence type="ECO:0000313" key="4">
    <source>
        <dbReference type="EMBL" id="RHZ86126.1"/>
    </source>
</evidence>
<organism evidence="4 5">
    <name type="scientific">Diversispora epigaea</name>
    <dbReference type="NCBI Taxonomy" id="1348612"/>
    <lineage>
        <taxon>Eukaryota</taxon>
        <taxon>Fungi</taxon>
        <taxon>Fungi incertae sedis</taxon>
        <taxon>Mucoromycota</taxon>
        <taxon>Glomeromycotina</taxon>
        <taxon>Glomeromycetes</taxon>
        <taxon>Diversisporales</taxon>
        <taxon>Diversisporaceae</taxon>
        <taxon>Diversispora</taxon>
    </lineage>
</organism>
<dbReference type="EMBL" id="PQFF01000051">
    <property type="protein sequence ID" value="RHZ86126.1"/>
    <property type="molecule type" value="Genomic_DNA"/>
</dbReference>
<proteinExistence type="predicted"/>
<evidence type="ECO:0008006" key="6">
    <source>
        <dbReference type="Google" id="ProtNLM"/>
    </source>
</evidence>
<keyword evidence="3" id="KW-0732">Signal</keyword>
<evidence type="ECO:0000256" key="2">
    <source>
        <dbReference type="SAM" id="Phobius"/>
    </source>
</evidence>
<feature type="region of interest" description="Disordered" evidence="1">
    <location>
        <begin position="107"/>
        <end position="134"/>
    </location>
</feature>
<protein>
    <recommendedName>
        <fullName evidence="6">Extracellular membrane protein CFEM domain-containing protein</fullName>
    </recommendedName>
</protein>